<organism evidence="4 5">
    <name type="scientific">Bursaphelenchus okinawaensis</name>
    <dbReference type="NCBI Taxonomy" id="465554"/>
    <lineage>
        <taxon>Eukaryota</taxon>
        <taxon>Metazoa</taxon>
        <taxon>Ecdysozoa</taxon>
        <taxon>Nematoda</taxon>
        <taxon>Chromadorea</taxon>
        <taxon>Rhabditida</taxon>
        <taxon>Tylenchina</taxon>
        <taxon>Tylenchomorpha</taxon>
        <taxon>Aphelenchoidea</taxon>
        <taxon>Aphelenchoididae</taxon>
        <taxon>Bursaphelenchus</taxon>
    </lineage>
</organism>
<dbReference type="OrthoDB" id="5831900at2759"/>
<keyword evidence="5" id="KW-1185">Reference proteome</keyword>
<feature type="signal peptide" evidence="2">
    <location>
        <begin position="1"/>
        <end position="17"/>
    </location>
</feature>
<evidence type="ECO:0000256" key="2">
    <source>
        <dbReference type="SAM" id="SignalP"/>
    </source>
</evidence>
<gene>
    <name evidence="4" type="ORF">BOKJ2_LOCUS5951</name>
</gene>
<feature type="region of interest" description="Disordered" evidence="1">
    <location>
        <begin position="27"/>
        <end position="61"/>
    </location>
</feature>
<evidence type="ECO:0000256" key="1">
    <source>
        <dbReference type="SAM" id="MobiDB-lite"/>
    </source>
</evidence>
<evidence type="ECO:0000313" key="5">
    <source>
        <dbReference type="Proteomes" id="UP000614601"/>
    </source>
</evidence>
<sequence>MRVAVVISCVVLSVACAGYDSPAPAASSYGEAAPPPTPSNGYDAPAQTTPPPADEYSQPRTPVGGAKTIQFPLKSCYLNDDGFMCCNKELETLMSDTYDQLSKSRNGKWKKCNIHQVTVAVQRAAEQRFDVQFEAVTGAGDFASKNNFSGDLVCKIKRDSSYILAYATPNF</sequence>
<dbReference type="PANTHER" id="PTHR31967">
    <property type="entry name" value="GROUNDHOG (HEDGEHOG-LIKE FAMILY)-RELATED"/>
    <property type="match status" value="1"/>
</dbReference>
<dbReference type="Proteomes" id="UP000614601">
    <property type="component" value="Unassembled WGS sequence"/>
</dbReference>
<evidence type="ECO:0000259" key="3">
    <source>
        <dbReference type="Pfam" id="PF04155"/>
    </source>
</evidence>
<dbReference type="EMBL" id="CAJFDH010000003">
    <property type="protein sequence ID" value="CAD5215154.1"/>
    <property type="molecule type" value="Genomic_DNA"/>
</dbReference>
<dbReference type="AlphaFoldDB" id="A0A811KJ58"/>
<keyword evidence="2" id="KW-0732">Signal</keyword>
<dbReference type="PANTHER" id="PTHR31967:SF20">
    <property type="entry name" value="GROUND-LIKE DOMAIN-CONTAINING PROTEIN"/>
    <property type="match status" value="1"/>
</dbReference>
<feature type="domain" description="Ground-like" evidence="3">
    <location>
        <begin position="82"/>
        <end position="166"/>
    </location>
</feature>
<dbReference type="PROSITE" id="PS51257">
    <property type="entry name" value="PROKAR_LIPOPROTEIN"/>
    <property type="match status" value="1"/>
</dbReference>
<dbReference type="EMBL" id="CAJFCW020000003">
    <property type="protein sequence ID" value="CAG9103636.1"/>
    <property type="molecule type" value="Genomic_DNA"/>
</dbReference>
<reference evidence="4" key="1">
    <citation type="submission" date="2020-09" db="EMBL/GenBank/DDBJ databases">
        <authorList>
            <person name="Kikuchi T."/>
        </authorList>
    </citation>
    <scope>NUCLEOTIDE SEQUENCE</scope>
    <source>
        <strain evidence="4">SH1</strain>
    </source>
</reference>
<name>A0A811KJ58_9BILA</name>
<protein>
    <recommendedName>
        <fullName evidence="3">Ground-like domain-containing protein</fullName>
    </recommendedName>
</protein>
<accession>A0A811KJ58</accession>
<feature type="chain" id="PRO_5044131661" description="Ground-like domain-containing protein" evidence="2">
    <location>
        <begin position="18"/>
        <end position="171"/>
    </location>
</feature>
<proteinExistence type="predicted"/>
<evidence type="ECO:0000313" key="4">
    <source>
        <dbReference type="EMBL" id="CAD5215154.1"/>
    </source>
</evidence>
<dbReference type="InterPro" id="IPR007284">
    <property type="entry name" value="Ground-like_dom"/>
</dbReference>
<comment type="caution">
    <text evidence="4">The sequence shown here is derived from an EMBL/GenBank/DDBJ whole genome shotgun (WGS) entry which is preliminary data.</text>
</comment>
<dbReference type="Pfam" id="PF04155">
    <property type="entry name" value="Ground-like"/>
    <property type="match status" value="1"/>
</dbReference>
<dbReference type="Proteomes" id="UP000783686">
    <property type="component" value="Unassembled WGS sequence"/>
</dbReference>